<evidence type="ECO:0000256" key="5">
    <source>
        <dbReference type="ARBA" id="ARBA00023098"/>
    </source>
</evidence>
<dbReference type="InterPro" id="IPR006693">
    <property type="entry name" value="AB_hydrolase_lipase"/>
</dbReference>
<dbReference type="FunFam" id="3.40.50.1820:FF:000021">
    <property type="entry name" value="Lipase"/>
    <property type="match status" value="2"/>
</dbReference>
<keyword evidence="5" id="KW-0443">Lipid metabolism</keyword>
<keyword evidence="7" id="KW-1133">Transmembrane helix</keyword>
<evidence type="ECO:0008006" key="12">
    <source>
        <dbReference type="Google" id="ProtNLM"/>
    </source>
</evidence>
<evidence type="ECO:0000259" key="8">
    <source>
        <dbReference type="Pfam" id="PF04083"/>
    </source>
</evidence>
<keyword evidence="7" id="KW-0472">Membrane</keyword>
<name>A0A8K0K8Q6_LADFU</name>
<dbReference type="InterPro" id="IPR022742">
    <property type="entry name" value="Hydrolase_4"/>
</dbReference>
<protein>
    <recommendedName>
        <fullName evidence="12">Triacylglycerol lipase</fullName>
    </recommendedName>
</protein>
<keyword evidence="3" id="KW-0378">Hydrolase</keyword>
<dbReference type="OrthoDB" id="9974421at2759"/>
<evidence type="ECO:0000256" key="2">
    <source>
        <dbReference type="ARBA" id="ARBA00022729"/>
    </source>
</evidence>
<dbReference type="Pfam" id="PF04083">
    <property type="entry name" value="Abhydro_lipase"/>
    <property type="match status" value="2"/>
</dbReference>
<keyword evidence="7" id="KW-0812">Transmembrane</keyword>
<keyword evidence="2" id="KW-0732">Signal</keyword>
<comment type="caution">
    <text evidence="10">The sequence shown here is derived from an EMBL/GenBank/DDBJ whole genome shotgun (WGS) entry which is preliminary data.</text>
</comment>
<organism evidence="10 11">
    <name type="scientific">Ladona fulva</name>
    <name type="common">Scarce chaser dragonfly</name>
    <name type="synonym">Libellula fulva</name>
    <dbReference type="NCBI Taxonomy" id="123851"/>
    <lineage>
        <taxon>Eukaryota</taxon>
        <taxon>Metazoa</taxon>
        <taxon>Ecdysozoa</taxon>
        <taxon>Arthropoda</taxon>
        <taxon>Hexapoda</taxon>
        <taxon>Insecta</taxon>
        <taxon>Pterygota</taxon>
        <taxon>Palaeoptera</taxon>
        <taxon>Odonata</taxon>
        <taxon>Epiprocta</taxon>
        <taxon>Anisoptera</taxon>
        <taxon>Libelluloidea</taxon>
        <taxon>Libellulidae</taxon>
        <taxon>Ladona</taxon>
    </lineage>
</organism>
<keyword evidence="11" id="KW-1185">Reference proteome</keyword>
<dbReference type="Proteomes" id="UP000792457">
    <property type="component" value="Unassembled WGS sequence"/>
</dbReference>
<dbReference type="SUPFAM" id="SSF53474">
    <property type="entry name" value="alpha/beta-Hydrolases"/>
    <property type="match status" value="3"/>
</dbReference>
<keyword evidence="4" id="KW-0442">Lipid degradation</keyword>
<feature type="transmembrane region" description="Helical" evidence="7">
    <location>
        <begin position="677"/>
        <end position="698"/>
    </location>
</feature>
<dbReference type="Gene3D" id="3.40.50.1820">
    <property type="entry name" value="alpha/beta hydrolase"/>
    <property type="match status" value="3"/>
</dbReference>
<dbReference type="GO" id="GO:0016787">
    <property type="term" value="F:hydrolase activity"/>
    <property type="evidence" value="ECO:0007669"/>
    <property type="project" value="UniProtKB-KW"/>
</dbReference>
<dbReference type="FunFam" id="3.40.50.1820:FF:000057">
    <property type="entry name" value="Lipase"/>
    <property type="match status" value="1"/>
</dbReference>
<evidence type="ECO:0000256" key="1">
    <source>
        <dbReference type="ARBA" id="ARBA00010701"/>
    </source>
</evidence>
<evidence type="ECO:0000256" key="3">
    <source>
        <dbReference type="ARBA" id="ARBA00022801"/>
    </source>
</evidence>
<feature type="domain" description="Partial AB-hydrolase lipase" evidence="8">
    <location>
        <begin position="755"/>
        <end position="813"/>
    </location>
</feature>
<dbReference type="EMBL" id="KZ308489">
    <property type="protein sequence ID" value="KAG8230455.1"/>
    <property type="molecule type" value="Genomic_DNA"/>
</dbReference>
<dbReference type="AlphaFoldDB" id="A0A8K0K8Q6"/>
<dbReference type="Pfam" id="PF12146">
    <property type="entry name" value="Hydrolase_4"/>
    <property type="match status" value="1"/>
</dbReference>
<sequence length="965" mass="108840">MGNARGNHYSRAHATLSPDDSEYWQFTWNEMGKYDLPAEIDHVLSQTGEEKVFYVGHSMGTTMFYVMGSLRPEYNAKIRAQFSLAPVAFMSNLQTPLKFLAPYVNQIEWVAEFFGIDEFLPNSDLLDMVGAALCKDDAITQSLCSNILFLLCGYDSQQLNETMIPVIIGHVPAGASSKTVIHYGQEINSAKFQQYDYGKDENLNIYGQETPPDYDLSLVTAPVYLHYAENDYLSAVEDVNDLASKLPNLQEKIDIPDDKFNHLDFLWAIDVKTLVYDKIMSVMESYLKGKKREMANMLAFVLAAILAVASARPPAERRLSVGESKEVNPEIFMTTPELIQHHGYPVESHVVQTQDGYLLTMHRIPYGKGQDPNKPRHAMFLQHGLLCSSADWVVMGPGKGLAYILADAGYDVWMGNARGNTYSKAHVSISTSDEKFWDFSWHEMAIHDIPAEIDYVLAHTGEDKVFYAGHSMGTTMFYAMGASRPEYNNKIRAQFSLAPVAYLGKIKSPIRLLAPFIDFIEWIINMFGIGEFMPSSDFLDFVGAIACNDHAITKDLCDNIFFLLCGYDTVELNQTMVPVIAGHSPAGTSSKTLIHYAQEINSGKFRQFDYGLFGNLKRYGKATPPEYDLSLVTAPVYLHYSENDWMASIEQSHIIGQERQLITLIAVFSRDKSIDFAYIYIYIYSVDNGFSTYGGVFVRTKEYSSEMNSLKIVFVALAIAGVALGATLRDEFLARAEFEARMGEDDNPDIYLGTPDLIKRRGYPVESHEVTTEDGYILTMHRIPYGLKDNSTNRPVVFLQHGLIASSSDWVIMGPEQGFAYILADAGYDVWMGNARGNRYSRAHVSLNPDDDDKFWDFSWHEMGIKDLPAEIDYVIEKTGQSKIFYAGHSMGTTMFFVMNSLLPQYNVKFRSMHALAPIAFMGKVRSPIKLITPFVDEVSVSCFQSLTEFFHILYSYKIRREQGK</sequence>
<proteinExistence type="inferred from homology"/>
<feature type="domain" description="Serine aminopeptidase S33" evidence="9">
    <location>
        <begin position="399"/>
        <end position="514"/>
    </location>
</feature>
<dbReference type="InterPro" id="IPR029058">
    <property type="entry name" value="AB_hydrolase_fold"/>
</dbReference>
<gene>
    <name evidence="10" type="ORF">J437_LFUL009944</name>
</gene>
<reference evidence="10" key="1">
    <citation type="submission" date="2013-04" db="EMBL/GenBank/DDBJ databases">
        <authorList>
            <person name="Qu J."/>
            <person name="Murali S.C."/>
            <person name="Bandaranaike D."/>
            <person name="Bellair M."/>
            <person name="Blankenburg K."/>
            <person name="Chao H."/>
            <person name="Dinh H."/>
            <person name="Doddapaneni H."/>
            <person name="Downs B."/>
            <person name="Dugan-Rocha S."/>
            <person name="Elkadiri S."/>
            <person name="Gnanaolivu R.D."/>
            <person name="Hernandez B."/>
            <person name="Javaid M."/>
            <person name="Jayaseelan J.C."/>
            <person name="Lee S."/>
            <person name="Li M."/>
            <person name="Ming W."/>
            <person name="Munidasa M."/>
            <person name="Muniz J."/>
            <person name="Nguyen L."/>
            <person name="Ongeri F."/>
            <person name="Osuji N."/>
            <person name="Pu L.-L."/>
            <person name="Puazo M."/>
            <person name="Qu C."/>
            <person name="Quiroz J."/>
            <person name="Raj R."/>
            <person name="Weissenberger G."/>
            <person name="Xin Y."/>
            <person name="Zou X."/>
            <person name="Han Y."/>
            <person name="Richards S."/>
            <person name="Worley K."/>
            <person name="Muzny D."/>
            <person name="Gibbs R."/>
        </authorList>
    </citation>
    <scope>NUCLEOTIDE SEQUENCE</scope>
    <source>
        <strain evidence="10">Sampled in the wild</strain>
    </source>
</reference>
<comment type="similarity">
    <text evidence="1">Belongs to the AB hydrolase superfamily. Lipase family.</text>
</comment>
<evidence type="ECO:0000256" key="6">
    <source>
        <dbReference type="ARBA" id="ARBA00023180"/>
    </source>
</evidence>
<evidence type="ECO:0000256" key="4">
    <source>
        <dbReference type="ARBA" id="ARBA00022963"/>
    </source>
</evidence>
<feature type="domain" description="Partial AB-hydrolase lipase" evidence="8">
    <location>
        <begin position="336"/>
        <end position="395"/>
    </location>
</feature>
<evidence type="ECO:0000259" key="9">
    <source>
        <dbReference type="Pfam" id="PF12146"/>
    </source>
</evidence>
<evidence type="ECO:0000313" key="11">
    <source>
        <dbReference type="Proteomes" id="UP000792457"/>
    </source>
</evidence>
<evidence type="ECO:0000313" key="10">
    <source>
        <dbReference type="EMBL" id="KAG8230455.1"/>
    </source>
</evidence>
<accession>A0A8K0K8Q6</accession>
<reference evidence="10" key="2">
    <citation type="submission" date="2017-10" db="EMBL/GenBank/DDBJ databases">
        <title>Ladona fulva Genome sequencing and assembly.</title>
        <authorList>
            <person name="Murali S."/>
            <person name="Richards S."/>
            <person name="Bandaranaike D."/>
            <person name="Bellair M."/>
            <person name="Blankenburg K."/>
            <person name="Chao H."/>
            <person name="Dinh H."/>
            <person name="Doddapaneni H."/>
            <person name="Dugan-Rocha S."/>
            <person name="Elkadiri S."/>
            <person name="Gnanaolivu R."/>
            <person name="Hernandez B."/>
            <person name="Skinner E."/>
            <person name="Javaid M."/>
            <person name="Lee S."/>
            <person name="Li M."/>
            <person name="Ming W."/>
            <person name="Munidasa M."/>
            <person name="Muniz J."/>
            <person name="Nguyen L."/>
            <person name="Hughes D."/>
            <person name="Osuji N."/>
            <person name="Pu L.-L."/>
            <person name="Puazo M."/>
            <person name="Qu C."/>
            <person name="Quiroz J."/>
            <person name="Raj R."/>
            <person name="Weissenberger G."/>
            <person name="Xin Y."/>
            <person name="Zou X."/>
            <person name="Han Y."/>
            <person name="Worley K."/>
            <person name="Muzny D."/>
            <person name="Gibbs R."/>
        </authorList>
    </citation>
    <scope>NUCLEOTIDE SEQUENCE</scope>
    <source>
        <strain evidence="10">Sampled in the wild</strain>
    </source>
</reference>
<dbReference type="GO" id="GO:0016042">
    <property type="term" value="P:lipid catabolic process"/>
    <property type="evidence" value="ECO:0007669"/>
    <property type="project" value="UniProtKB-KW"/>
</dbReference>
<dbReference type="PANTHER" id="PTHR11005">
    <property type="entry name" value="LYSOSOMAL ACID LIPASE-RELATED"/>
    <property type="match status" value="1"/>
</dbReference>
<feature type="transmembrane region" description="Helical" evidence="7">
    <location>
        <begin position="710"/>
        <end position="728"/>
    </location>
</feature>
<keyword evidence="6" id="KW-0325">Glycoprotein</keyword>
<evidence type="ECO:0000256" key="7">
    <source>
        <dbReference type="SAM" id="Phobius"/>
    </source>
</evidence>